<dbReference type="RefSeq" id="WP_008648052.1">
    <property type="nucleotide sequence ID" value="NZ_CAAKNR010000111.1"/>
</dbReference>
<reference evidence="6 7" key="1">
    <citation type="submission" date="2018-08" db="EMBL/GenBank/DDBJ databases">
        <title>A genome reference for cultivated species of the human gut microbiota.</title>
        <authorList>
            <person name="Zou Y."/>
            <person name="Xue W."/>
            <person name="Luo G."/>
        </authorList>
    </citation>
    <scope>NUCLEOTIDE SEQUENCE [LARGE SCALE GENOMIC DNA]</scope>
    <source>
        <strain evidence="6 7">AF20-9LB</strain>
    </source>
</reference>
<dbReference type="InterPro" id="IPR006450">
    <property type="entry name" value="Phage_HK97_gp6-like"/>
</dbReference>
<evidence type="ECO:0000313" key="6">
    <source>
        <dbReference type="EMBL" id="RGS83241.1"/>
    </source>
</evidence>
<name>A0A395VVP8_BACOV</name>
<dbReference type="Proteomes" id="UP000323717">
    <property type="component" value="Unassembled WGS sequence"/>
</dbReference>
<proteinExistence type="predicted"/>
<comment type="caution">
    <text evidence="6">The sequence shown here is derived from an EMBL/GenBank/DDBJ whole genome shotgun (WGS) entry which is preliminary data.</text>
</comment>
<evidence type="ECO:0000313" key="7">
    <source>
        <dbReference type="Proteomes" id="UP000266492"/>
    </source>
</evidence>
<organism evidence="6 7">
    <name type="scientific">Bacteroides ovatus</name>
    <dbReference type="NCBI Taxonomy" id="28116"/>
    <lineage>
        <taxon>Bacteria</taxon>
        <taxon>Pseudomonadati</taxon>
        <taxon>Bacteroidota</taxon>
        <taxon>Bacteroidia</taxon>
        <taxon>Bacteroidales</taxon>
        <taxon>Bacteroidaceae</taxon>
        <taxon>Bacteroides</taxon>
    </lineage>
</organism>
<dbReference type="Proteomes" id="UP000266492">
    <property type="component" value="Unassembled WGS sequence"/>
</dbReference>
<dbReference type="Pfam" id="PF05135">
    <property type="entry name" value="Phage_connect_1"/>
    <property type="match status" value="1"/>
</dbReference>
<evidence type="ECO:0000313" key="10">
    <source>
        <dbReference type="Proteomes" id="UP000473905"/>
    </source>
</evidence>
<evidence type="ECO:0000313" key="3">
    <source>
        <dbReference type="EMBL" id="KAA4097816.1"/>
    </source>
</evidence>
<accession>A0A395VVP8</accession>
<reference evidence="4" key="3">
    <citation type="submission" date="2022-10" db="EMBL/GenBank/DDBJ databases">
        <title>Human gut microbiome strain richness.</title>
        <authorList>
            <person name="Chen-Liaw A."/>
        </authorList>
    </citation>
    <scope>NUCLEOTIDE SEQUENCE</scope>
    <source>
        <strain evidence="5">BSD2780120875st1_E1_BSD2780120875_150330</strain>
        <strain evidence="4">F7_m1001271B151109d0_201107</strain>
    </source>
</reference>
<evidence type="ECO:0000313" key="2">
    <source>
        <dbReference type="EMBL" id="KAA3954543.1"/>
    </source>
</evidence>
<dbReference type="AlphaFoldDB" id="A0A395VVP8"/>
<dbReference type="EMBL" id="VWLX01000026">
    <property type="protein sequence ID" value="KAA3798830.1"/>
    <property type="molecule type" value="Genomic_DNA"/>
</dbReference>
<reference evidence="8 9" key="2">
    <citation type="journal article" date="2019" name="Nat. Med.">
        <title>A library of human gut bacterial isolates paired with longitudinal multiomics data enables mechanistic microbiome research.</title>
        <authorList>
            <person name="Poyet M."/>
            <person name="Groussin M."/>
            <person name="Gibbons S.M."/>
            <person name="Avila-Pacheco J."/>
            <person name="Jiang X."/>
            <person name="Kearney S.M."/>
            <person name="Perrotta A.R."/>
            <person name="Berdy B."/>
            <person name="Zhao S."/>
            <person name="Lieberman T.D."/>
            <person name="Swanson P.K."/>
            <person name="Smith M."/>
            <person name="Roesemann S."/>
            <person name="Alexander J.E."/>
            <person name="Rich S.A."/>
            <person name="Livny J."/>
            <person name="Vlamakis H."/>
            <person name="Clish C."/>
            <person name="Bullock K."/>
            <person name="Deik A."/>
            <person name="Scott J."/>
            <person name="Pierce K.A."/>
            <person name="Xavier R.J."/>
            <person name="Alm E.J."/>
        </authorList>
    </citation>
    <scope>NUCLEOTIDE SEQUENCE [LARGE SCALE GENOMIC DNA]</scope>
    <source>
        <strain evidence="3 10">BIOML-A134</strain>
        <strain evidence="2 8">BIOML-A163</strain>
        <strain evidence="1 9">BIOML-A183</strain>
    </source>
</reference>
<dbReference type="EMBL" id="JAQNZF010000020">
    <property type="protein sequence ID" value="MDC2743634.1"/>
    <property type="molecule type" value="Genomic_DNA"/>
</dbReference>
<dbReference type="InterPro" id="IPR021146">
    <property type="entry name" value="Phage_gp6-like_head-tail"/>
</dbReference>
<dbReference type="EMBL" id="QRVZ01000009">
    <property type="protein sequence ID" value="RGS83241.1"/>
    <property type="molecule type" value="Genomic_DNA"/>
</dbReference>
<dbReference type="NCBIfam" id="TIGR01560">
    <property type="entry name" value="put_DNA_pack"/>
    <property type="match status" value="1"/>
</dbReference>
<evidence type="ECO:0000313" key="1">
    <source>
        <dbReference type="EMBL" id="KAA3798830.1"/>
    </source>
</evidence>
<dbReference type="CDD" id="cd08054">
    <property type="entry name" value="gp6"/>
    <property type="match status" value="1"/>
</dbReference>
<keyword evidence="10" id="KW-1185">Reference proteome</keyword>
<protein>
    <submittedName>
        <fullName evidence="4 6">Head-tail connector protein</fullName>
    </submittedName>
</protein>
<evidence type="ECO:0000313" key="8">
    <source>
        <dbReference type="Proteomes" id="UP000323717"/>
    </source>
</evidence>
<dbReference type="EMBL" id="VWKB01000016">
    <property type="protein sequence ID" value="KAA4097816.1"/>
    <property type="molecule type" value="Genomic_DNA"/>
</dbReference>
<dbReference type="Gene3D" id="1.10.3230.30">
    <property type="entry name" value="Phage gp6-like head-tail connector protein"/>
    <property type="match status" value="1"/>
</dbReference>
<dbReference type="Proteomes" id="UP001219389">
    <property type="component" value="Unassembled WGS sequence"/>
</dbReference>
<evidence type="ECO:0000313" key="9">
    <source>
        <dbReference type="Proteomes" id="UP000460135"/>
    </source>
</evidence>
<dbReference type="Proteomes" id="UP000473905">
    <property type="component" value="Unassembled WGS sequence"/>
</dbReference>
<dbReference type="Proteomes" id="UP001214017">
    <property type="component" value="Unassembled WGS sequence"/>
</dbReference>
<gene>
    <name evidence="6" type="ORF">DWX70_12675</name>
    <name evidence="3" type="ORF">F3D66_12765</name>
    <name evidence="2" type="ORF">F3D71_01950</name>
    <name evidence="1" type="ORF">F3F51_24855</name>
    <name evidence="4" type="ORF">PO240_08860</name>
    <name evidence="5" type="ORF">PO382_15525</name>
</gene>
<evidence type="ECO:0000313" key="4">
    <source>
        <dbReference type="EMBL" id="MDC2407976.1"/>
    </source>
</evidence>
<dbReference type="Proteomes" id="UP000460135">
    <property type="component" value="Unassembled WGS sequence"/>
</dbReference>
<evidence type="ECO:0000313" key="5">
    <source>
        <dbReference type="EMBL" id="MDC2743634.1"/>
    </source>
</evidence>
<dbReference type="EMBL" id="VWLE01000010">
    <property type="protein sequence ID" value="KAA3954543.1"/>
    <property type="molecule type" value="Genomic_DNA"/>
</dbReference>
<dbReference type="EMBL" id="JAQNWR010000004">
    <property type="protein sequence ID" value="MDC2407976.1"/>
    <property type="molecule type" value="Genomic_DNA"/>
</dbReference>
<sequence length="101" mass="11494">MYVKLEEAKKHLLLDDSFKDDDLYILGLIDVAEDAVARNLNLKLDELAVDGEFTPPAVIHAILLLIGNLYANREPVSYSSVNKVPYTFDYLVSLYKNYKEV</sequence>